<dbReference type="Gene3D" id="3.90.1510.10">
    <property type="entry name" value="Glycerate kinase, domain 2"/>
    <property type="match status" value="1"/>
</dbReference>
<sequence length="378" mass="39018">MEILIAPNAYKNSLTATEAANAIKLGFEQSKLACACTCFPIGDGGDGTGSLIIQHFAGERIPVTVTNPLGRPIASSFGLIEEGRTAIIEMADAAGLRLLSSSELHPLKASSRGTGAAMLEALRRGVKRIIIGMGGSATVDGGTGILQALGIRFLDAGGNLLSDLPAQLFALHSIDDTNLVAAISACEIIILCDVDNPLLGENGAAAVFGPQKGASSNDIAVLEKGLTIFKEVTERQKGVDMGKLVHGGTAGGAAAGLCAWLDAKLVNGTEYFLELTGFNKVLKSSSMLVTGEGSIDLQTLQGKAPTGAAQQAKSMGIPVLAFAGKIDVKNIDRLKEFFDILLPIGNGAGTLEEALSLTAANLTRTAREVGDLLALYRS</sequence>
<dbReference type="PIRSF" id="PIRSF006078">
    <property type="entry name" value="GlxK"/>
    <property type="match status" value="1"/>
</dbReference>
<keyword evidence="6" id="KW-1185">Reference proteome</keyword>
<reference evidence="5 6" key="1">
    <citation type="submission" date="2023-05" db="EMBL/GenBank/DDBJ databases">
        <title>Genome sequence of Pinibacter sp. MAH-24.</title>
        <authorList>
            <person name="Huq M.A."/>
        </authorList>
    </citation>
    <scope>NUCLEOTIDE SEQUENCE [LARGE SCALE GENOMIC DNA]</scope>
    <source>
        <strain evidence="5 6">MAH-24</strain>
    </source>
</reference>
<comment type="caution">
    <text evidence="5">The sequence shown here is derived from an EMBL/GenBank/DDBJ whole genome shotgun (WGS) entry which is preliminary data.</text>
</comment>
<keyword evidence="2 4" id="KW-0808">Transferase</keyword>
<comment type="similarity">
    <text evidence="1 4">Belongs to the glycerate kinase type-1 family.</text>
</comment>
<dbReference type="RefSeq" id="WP_282333590.1">
    <property type="nucleotide sequence ID" value="NZ_JASBRG010000003.1"/>
</dbReference>
<protein>
    <submittedName>
        <fullName evidence="5">Glycerate kinase</fullName>
        <ecNumber evidence="5">2.7.1.31</ecNumber>
    </submittedName>
</protein>
<gene>
    <name evidence="5" type="ORF">QJ048_06800</name>
</gene>
<dbReference type="InterPro" id="IPR018197">
    <property type="entry name" value="Glycerate_kinase_RE-like"/>
</dbReference>
<dbReference type="Gene3D" id="3.40.50.10350">
    <property type="entry name" value="Glycerate kinase, domain 1"/>
    <property type="match status" value="1"/>
</dbReference>
<dbReference type="PANTHER" id="PTHR21599:SF0">
    <property type="entry name" value="GLYCERATE KINASE"/>
    <property type="match status" value="1"/>
</dbReference>
<dbReference type="PANTHER" id="PTHR21599">
    <property type="entry name" value="GLYCERATE KINASE"/>
    <property type="match status" value="1"/>
</dbReference>
<evidence type="ECO:0000256" key="2">
    <source>
        <dbReference type="ARBA" id="ARBA00022679"/>
    </source>
</evidence>
<dbReference type="Proteomes" id="UP001226434">
    <property type="component" value="Unassembled WGS sequence"/>
</dbReference>
<name>A0ABT6RA92_9BACT</name>
<evidence type="ECO:0000256" key="3">
    <source>
        <dbReference type="ARBA" id="ARBA00022777"/>
    </source>
</evidence>
<evidence type="ECO:0000313" key="6">
    <source>
        <dbReference type="Proteomes" id="UP001226434"/>
    </source>
</evidence>
<evidence type="ECO:0000313" key="5">
    <source>
        <dbReference type="EMBL" id="MDI3319474.1"/>
    </source>
</evidence>
<evidence type="ECO:0000256" key="1">
    <source>
        <dbReference type="ARBA" id="ARBA00006284"/>
    </source>
</evidence>
<keyword evidence="3 4" id="KW-0418">Kinase</keyword>
<dbReference type="InterPro" id="IPR036129">
    <property type="entry name" value="Glycerate_kinase_sf"/>
</dbReference>
<proteinExistence type="inferred from homology"/>
<organism evidence="5 6">
    <name type="scientific">Pinibacter soli</name>
    <dbReference type="NCBI Taxonomy" id="3044211"/>
    <lineage>
        <taxon>Bacteria</taxon>
        <taxon>Pseudomonadati</taxon>
        <taxon>Bacteroidota</taxon>
        <taxon>Chitinophagia</taxon>
        <taxon>Chitinophagales</taxon>
        <taxon>Chitinophagaceae</taxon>
        <taxon>Pinibacter</taxon>
    </lineage>
</organism>
<dbReference type="EMBL" id="JASBRG010000003">
    <property type="protein sequence ID" value="MDI3319474.1"/>
    <property type="molecule type" value="Genomic_DNA"/>
</dbReference>
<dbReference type="Pfam" id="PF02595">
    <property type="entry name" value="Gly_kinase"/>
    <property type="match status" value="1"/>
</dbReference>
<dbReference type="GO" id="GO:0008887">
    <property type="term" value="F:glycerate kinase activity"/>
    <property type="evidence" value="ECO:0007669"/>
    <property type="project" value="UniProtKB-EC"/>
</dbReference>
<dbReference type="InterPro" id="IPR004381">
    <property type="entry name" value="Glycerate_kinase"/>
</dbReference>
<dbReference type="InterPro" id="IPR018193">
    <property type="entry name" value="Glyc_kinase_flavodox-like_fold"/>
</dbReference>
<dbReference type="EC" id="2.7.1.31" evidence="5"/>
<dbReference type="NCBIfam" id="TIGR00045">
    <property type="entry name" value="glycerate kinase"/>
    <property type="match status" value="1"/>
</dbReference>
<evidence type="ECO:0000256" key="4">
    <source>
        <dbReference type="PIRNR" id="PIRNR006078"/>
    </source>
</evidence>
<accession>A0ABT6RA92</accession>
<dbReference type="SUPFAM" id="SSF110738">
    <property type="entry name" value="Glycerate kinase I"/>
    <property type="match status" value="1"/>
</dbReference>